<dbReference type="InterPro" id="IPR018114">
    <property type="entry name" value="TRYPSIN_HIS"/>
</dbReference>
<keyword evidence="5 7" id="KW-0720">Serine protease</keyword>
<organism evidence="9 10">
    <name type="scientific">Penaeus vannamei</name>
    <name type="common">Whiteleg shrimp</name>
    <name type="synonym">Litopenaeus vannamei</name>
    <dbReference type="NCBI Taxonomy" id="6689"/>
    <lineage>
        <taxon>Eukaryota</taxon>
        <taxon>Metazoa</taxon>
        <taxon>Ecdysozoa</taxon>
        <taxon>Arthropoda</taxon>
        <taxon>Crustacea</taxon>
        <taxon>Multicrustacea</taxon>
        <taxon>Malacostraca</taxon>
        <taxon>Eumalacostraca</taxon>
        <taxon>Eucarida</taxon>
        <taxon>Decapoda</taxon>
        <taxon>Dendrobranchiata</taxon>
        <taxon>Penaeoidea</taxon>
        <taxon>Penaeidae</taxon>
        <taxon>Penaeus</taxon>
    </lineage>
</organism>
<dbReference type="PROSITE" id="PS00135">
    <property type="entry name" value="TRYPSIN_SER"/>
    <property type="match status" value="1"/>
</dbReference>
<dbReference type="InterPro" id="IPR043504">
    <property type="entry name" value="Peptidase_S1_PA_chymotrypsin"/>
</dbReference>
<dbReference type="GO" id="GO:0006508">
    <property type="term" value="P:proteolysis"/>
    <property type="evidence" value="ECO:0007669"/>
    <property type="project" value="UniProtKB-KW"/>
</dbReference>
<dbReference type="Pfam" id="PF00089">
    <property type="entry name" value="Trypsin"/>
    <property type="match status" value="1"/>
</dbReference>
<proteinExistence type="predicted"/>
<dbReference type="AlphaFoldDB" id="A0A423T5I7"/>
<evidence type="ECO:0000256" key="4">
    <source>
        <dbReference type="ARBA" id="ARBA00022801"/>
    </source>
</evidence>
<keyword evidence="2" id="KW-0964">Secreted</keyword>
<dbReference type="FunFam" id="2.40.10.10:FF:000006">
    <property type="entry name" value="Serine proteinase stubble"/>
    <property type="match status" value="1"/>
</dbReference>
<dbReference type="Proteomes" id="UP000283509">
    <property type="component" value="Unassembled WGS sequence"/>
</dbReference>
<keyword evidence="6" id="KW-1015">Disulfide bond</keyword>
<evidence type="ECO:0000256" key="3">
    <source>
        <dbReference type="ARBA" id="ARBA00022670"/>
    </source>
</evidence>
<reference evidence="9 10" key="1">
    <citation type="submission" date="2018-04" db="EMBL/GenBank/DDBJ databases">
        <authorList>
            <person name="Zhang X."/>
            <person name="Yuan J."/>
            <person name="Li F."/>
            <person name="Xiang J."/>
        </authorList>
    </citation>
    <scope>NUCLEOTIDE SEQUENCE [LARGE SCALE GENOMIC DNA]</scope>
    <source>
        <tissue evidence="9">Muscle</tissue>
    </source>
</reference>
<protein>
    <submittedName>
        <fullName evidence="9">Putative serine proteinase stubble isoform X4</fullName>
    </submittedName>
</protein>
<evidence type="ECO:0000259" key="8">
    <source>
        <dbReference type="PROSITE" id="PS50240"/>
    </source>
</evidence>
<keyword evidence="10" id="KW-1185">Reference proteome</keyword>
<dbReference type="SMART" id="SM00020">
    <property type="entry name" value="Tryp_SPc"/>
    <property type="match status" value="1"/>
</dbReference>
<evidence type="ECO:0000256" key="6">
    <source>
        <dbReference type="ARBA" id="ARBA00023157"/>
    </source>
</evidence>
<accession>A0A423T5I7</accession>
<dbReference type="OrthoDB" id="10002959at2759"/>
<evidence type="ECO:0000313" key="10">
    <source>
        <dbReference type="Proteomes" id="UP000283509"/>
    </source>
</evidence>
<dbReference type="InterPro" id="IPR001314">
    <property type="entry name" value="Peptidase_S1A"/>
</dbReference>
<comment type="caution">
    <text evidence="9">The sequence shown here is derived from an EMBL/GenBank/DDBJ whole genome shotgun (WGS) entry which is preliminary data.</text>
</comment>
<dbReference type="PROSITE" id="PS00134">
    <property type="entry name" value="TRYPSIN_HIS"/>
    <property type="match status" value="1"/>
</dbReference>
<feature type="domain" description="Peptidase S1" evidence="8">
    <location>
        <begin position="28"/>
        <end position="269"/>
    </location>
</feature>
<dbReference type="SUPFAM" id="SSF50494">
    <property type="entry name" value="Trypsin-like serine proteases"/>
    <property type="match status" value="1"/>
</dbReference>
<evidence type="ECO:0000256" key="1">
    <source>
        <dbReference type="ARBA" id="ARBA00004613"/>
    </source>
</evidence>
<evidence type="ECO:0000313" key="9">
    <source>
        <dbReference type="EMBL" id="ROT71769.1"/>
    </source>
</evidence>
<keyword evidence="3 7" id="KW-0645">Protease</keyword>
<comment type="subcellular location">
    <subcellularLocation>
        <location evidence="1">Secreted</location>
    </subcellularLocation>
</comment>
<gene>
    <name evidence="9" type="ORF">C7M84_009900</name>
</gene>
<dbReference type="PRINTS" id="PR00722">
    <property type="entry name" value="CHYMOTRYPSIN"/>
</dbReference>
<evidence type="ECO:0000256" key="7">
    <source>
        <dbReference type="RuleBase" id="RU363034"/>
    </source>
</evidence>
<dbReference type="PROSITE" id="PS50240">
    <property type="entry name" value="TRYPSIN_DOM"/>
    <property type="match status" value="1"/>
</dbReference>
<dbReference type="InterPro" id="IPR001254">
    <property type="entry name" value="Trypsin_dom"/>
</dbReference>
<dbReference type="InterPro" id="IPR050127">
    <property type="entry name" value="Serine_Proteases_S1"/>
</dbReference>
<name>A0A423T5I7_PENVA</name>
<dbReference type="GO" id="GO:0004252">
    <property type="term" value="F:serine-type endopeptidase activity"/>
    <property type="evidence" value="ECO:0007669"/>
    <property type="project" value="InterPro"/>
</dbReference>
<sequence>MPPPPTMPRLTPLPPAECGETYARTNRIVGGGDSSFGSHPWQAAIIKESFLSKRISCGGALLNKRWVITAAHCVYSTPTSNMKVRLGEWNVRKQNERLPHEDFEVIRKEVHPNYQAADFQNDVALVKIGRDVTYKEHIIPVCLPQQGDVFTGQYATVTGWGRLSHGISSTPEVLQEVDVEVLQNDVCQEWFKEAGRRETIHDVFLCGGYKNGGKDSCQGDSGSPLTLMQDGRRHLIGLVSWGIGCARRNLPGVYTNLALFSNWIRRIIST</sequence>
<evidence type="ECO:0000256" key="2">
    <source>
        <dbReference type="ARBA" id="ARBA00022525"/>
    </source>
</evidence>
<dbReference type="Gene3D" id="2.40.10.10">
    <property type="entry name" value="Trypsin-like serine proteases"/>
    <property type="match status" value="1"/>
</dbReference>
<dbReference type="PANTHER" id="PTHR24264:SF65">
    <property type="entry name" value="SRCR DOMAIN-CONTAINING PROTEIN"/>
    <property type="match status" value="1"/>
</dbReference>
<dbReference type="GO" id="GO:0005615">
    <property type="term" value="C:extracellular space"/>
    <property type="evidence" value="ECO:0007669"/>
    <property type="project" value="TreeGrafter"/>
</dbReference>
<dbReference type="CDD" id="cd00190">
    <property type="entry name" value="Tryp_SPc"/>
    <property type="match status" value="1"/>
</dbReference>
<dbReference type="InterPro" id="IPR033116">
    <property type="entry name" value="TRYPSIN_SER"/>
</dbReference>
<dbReference type="PANTHER" id="PTHR24264">
    <property type="entry name" value="TRYPSIN-RELATED"/>
    <property type="match status" value="1"/>
</dbReference>
<evidence type="ECO:0000256" key="5">
    <source>
        <dbReference type="ARBA" id="ARBA00022825"/>
    </source>
</evidence>
<reference evidence="9 10" key="2">
    <citation type="submission" date="2019-01" db="EMBL/GenBank/DDBJ databases">
        <title>The decoding of complex shrimp genome reveals the adaptation for benthos swimmer, frequently molting mechanism and breeding impact on genome.</title>
        <authorList>
            <person name="Sun Y."/>
            <person name="Gao Y."/>
            <person name="Yu Y."/>
        </authorList>
    </citation>
    <scope>NUCLEOTIDE SEQUENCE [LARGE SCALE GENOMIC DNA]</scope>
    <source>
        <tissue evidence="9">Muscle</tissue>
    </source>
</reference>
<keyword evidence="4 7" id="KW-0378">Hydrolase</keyword>
<dbReference type="EMBL" id="QCYY01002251">
    <property type="protein sequence ID" value="ROT71769.1"/>
    <property type="molecule type" value="Genomic_DNA"/>
</dbReference>
<dbReference type="InterPro" id="IPR009003">
    <property type="entry name" value="Peptidase_S1_PA"/>
</dbReference>